<evidence type="ECO:0008006" key="3">
    <source>
        <dbReference type="Google" id="ProtNLM"/>
    </source>
</evidence>
<protein>
    <recommendedName>
        <fullName evidence="3">N-acetyltransferase domain-containing protein</fullName>
    </recommendedName>
</protein>
<evidence type="ECO:0000256" key="1">
    <source>
        <dbReference type="SAM" id="MobiDB-lite"/>
    </source>
</evidence>
<comment type="caution">
    <text evidence="2">The sequence shown here is derived from an EMBL/GenBank/DDBJ whole genome shotgun (WGS) entry which is preliminary data.</text>
</comment>
<gene>
    <name evidence="2" type="ORF">LCGC14_0044830</name>
</gene>
<dbReference type="SUPFAM" id="SSF55729">
    <property type="entry name" value="Acyl-CoA N-acyltransferases (Nat)"/>
    <property type="match status" value="1"/>
</dbReference>
<dbReference type="AlphaFoldDB" id="A0A0F9W8B2"/>
<organism evidence="2">
    <name type="scientific">marine sediment metagenome</name>
    <dbReference type="NCBI Taxonomy" id="412755"/>
    <lineage>
        <taxon>unclassified sequences</taxon>
        <taxon>metagenomes</taxon>
        <taxon>ecological metagenomes</taxon>
    </lineage>
</organism>
<evidence type="ECO:0000313" key="2">
    <source>
        <dbReference type="EMBL" id="KKO08543.1"/>
    </source>
</evidence>
<accession>A0A0F9W8B2</accession>
<feature type="region of interest" description="Disordered" evidence="1">
    <location>
        <begin position="141"/>
        <end position="160"/>
    </location>
</feature>
<dbReference type="EMBL" id="LAZR01000009">
    <property type="protein sequence ID" value="KKO08543.1"/>
    <property type="molecule type" value="Genomic_DNA"/>
</dbReference>
<name>A0A0F9W8B2_9ZZZZ</name>
<reference evidence="2" key="1">
    <citation type="journal article" date="2015" name="Nature">
        <title>Complex archaea that bridge the gap between prokaryotes and eukaryotes.</title>
        <authorList>
            <person name="Spang A."/>
            <person name="Saw J.H."/>
            <person name="Jorgensen S.L."/>
            <person name="Zaremba-Niedzwiedzka K."/>
            <person name="Martijn J."/>
            <person name="Lind A.E."/>
            <person name="van Eijk R."/>
            <person name="Schleper C."/>
            <person name="Guy L."/>
            <person name="Ettema T.J."/>
        </authorList>
    </citation>
    <scope>NUCLEOTIDE SEQUENCE</scope>
</reference>
<proteinExistence type="predicted"/>
<dbReference type="Gene3D" id="3.40.630.30">
    <property type="match status" value="1"/>
</dbReference>
<sequence length="160" mass="17495">MLGETSDYGVLMIHYDQQDAAPADDDLSPAAAFLAEADALWPDVNGFYRFAHEGVEIGAFCLEDIHEDQEVSVSLIKVRRPMLGQGHGTRMLEALCALADKHEVALRMEVVPTGPLNDVNLTDWYSRRGFIPAEASFMDEGPVMSRSPHAGPEETPTPAP</sequence>
<dbReference type="InterPro" id="IPR016181">
    <property type="entry name" value="Acyl_CoA_acyltransferase"/>
</dbReference>